<evidence type="ECO:0000256" key="5">
    <source>
        <dbReference type="ARBA" id="ARBA00023316"/>
    </source>
</evidence>
<dbReference type="InterPro" id="IPR002502">
    <property type="entry name" value="Amidase_domain"/>
</dbReference>
<dbReference type="AlphaFoldDB" id="A0A4Q9VT37"/>
<evidence type="ECO:0000256" key="3">
    <source>
        <dbReference type="ARBA" id="ARBA00011901"/>
    </source>
</evidence>
<keyword evidence="5" id="KW-0961">Cell wall biogenesis/degradation</keyword>
<dbReference type="Gene3D" id="3.40.80.10">
    <property type="entry name" value="Peptidoglycan recognition protein-like"/>
    <property type="match status" value="1"/>
</dbReference>
<keyword evidence="4" id="KW-0378">Hydrolase</keyword>
<dbReference type="CDD" id="cd06583">
    <property type="entry name" value="PGRP"/>
    <property type="match status" value="1"/>
</dbReference>
<dbReference type="Proteomes" id="UP000292781">
    <property type="component" value="Unassembled WGS sequence"/>
</dbReference>
<dbReference type="GO" id="GO:0009253">
    <property type="term" value="P:peptidoglycan catabolic process"/>
    <property type="evidence" value="ECO:0007669"/>
    <property type="project" value="InterPro"/>
</dbReference>
<dbReference type="GO" id="GO:0071555">
    <property type="term" value="P:cell wall organization"/>
    <property type="evidence" value="ECO:0007669"/>
    <property type="project" value="UniProtKB-KW"/>
</dbReference>
<dbReference type="OrthoDB" id="9794842at2"/>
<dbReference type="Pfam" id="PF01510">
    <property type="entry name" value="Amidase_2"/>
    <property type="match status" value="1"/>
</dbReference>
<evidence type="ECO:0000256" key="4">
    <source>
        <dbReference type="ARBA" id="ARBA00022801"/>
    </source>
</evidence>
<comment type="caution">
    <text evidence="7">The sequence shown here is derived from an EMBL/GenBank/DDBJ whole genome shotgun (WGS) entry which is preliminary data.</text>
</comment>
<keyword evidence="8" id="KW-1185">Reference proteome</keyword>
<protein>
    <recommendedName>
        <fullName evidence="3">N-acetylmuramoyl-L-alanine amidase</fullName>
        <ecNumber evidence="3">3.5.1.28</ecNumber>
    </recommendedName>
</protein>
<dbReference type="InterPro" id="IPR051206">
    <property type="entry name" value="NAMLAA_amidase_2"/>
</dbReference>
<comment type="catalytic activity">
    <reaction evidence="1">
        <text>Hydrolyzes the link between N-acetylmuramoyl residues and L-amino acid residues in certain cell-wall glycopeptides.</text>
        <dbReference type="EC" id="3.5.1.28"/>
    </reaction>
</comment>
<evidence type="ECO:0000256" key="2">
    <source>
        <dbReference type="ARBA" id="ARBA00007553"/>
    </source>
</evidence>
<proteinExistence type="inferred from homology"/>
<evidence type="ECO:0000259" key="6">
    <source>
        <dbReference type="SMART" id="SM00644"/>
    </source>
</evidence>
<accession>A0A4Q9VT37</accession>
<comment type="similarity">
    <text evidence="2">Belongs to the N-acetylmuramoyl-L-alanine amidase 2 family.</text>
</comment>
<organism evidence="7 8">
    <name type="scientific">Siculibacillus lacustris</name>
    <dbReference type="NCBI Taxonomy" id="1549641"/>
    <lineage>
        <taxon>Bacteria</taxon>
        <taxon>Pseudomonadati</taxon>
        <taxon>Pseudomonadota</taxon>
        <taxon>Alphaproteobacteria</taxon>
        <taxon>Hyphomicrobiales</taxon>
        <taxon>Ancalomicrobiaceae</taxon>
        <taxon>Siculibacillus</taxon>
    </lineage>
</organism>
<dbReference type="InterPro" id="IPR002477">
    <property type="entry name" value="Peptidoglycan-bd-like"/>
</dbReference>
<dbReference type="PANTHER" id="PTHR30417">
    <property type="entry name" value="N-ACETYLMURAMOYL-L-ALANINE AMIDASE AMID"/>
    <property type="match status" value="1"/>
</dbReference>
<dbReference type="InterPro" id="IPR036365">
    <property type="entry name" value="PGBD-like_sf"/>
</dbReference>
<dbReference type="RefSeq" id="WP_131308190.1">
    <property type="nucleotide sequence ID" value="NZ_SJFN01000010.1"/>
</dbReference>
<dbReference type="GO" id="GO:0019867">
    <property type="term" value="C:outer membrane"/>
    <property type="evidence" value="ECO:0007669"/>
    <property type="project" value="TreeGrafter"/>
</dbReference>
<dbReference type="EMBL" id="SJFN01000010">
    <property type="protein sequence ID" value="TBW38719.1"/>
    <property type="molecule type" value="Genomic_DNA"/>
</dbReference>
<sequence>MTSLIPSAAPVLLAAADSGLVADLRPSPNHGERRGPFATHGPDLVVLHYTGMPAGRGLSAAERAIRWLTDPVSEVSAHYVVAEDGAITQLVAESRRAWHAGRASWHGESDVNSASIGIEIVNPGHWWDLAVTPDRDPGAPVEVHPGWIDYPEAQIAAVIALVGDIVARRGFDSRRVVGHSDVAPGRKRDPGERFPWGRLAAAGLGAAIDPVPIDGTTTPRLELGDASPPVAALQRLLAIAGYGIVVDGVFGEATRAVVEALQRHFRPERVDGRADRSTFETLRALVDRGGSPGGRT</sequence>
<dbReference type="Pfam" id="PF01471">
    <property type="entry name" value="PG_binding_1"/>
    <property type="match status" value="1"/>
</dbReference>
<dbReference type="SMART" id="SM00644">
    <property type="entry name" value="Ami_2"/>
    <property type="match status" value="1"/>
</dbReference>
<dbReference type="GO" id="GO:0008745">
    <property type="term" value="F:N-acetylmuramoyl-L-alanine amidase activity"/>
    <property type="evidence" value="ECO:0007669"/>
    <property type="project" value="UniProtKB-EC"/>
</dbReference>
<dbReference type="GO" id="GO:0009254">
    <property type="term" value="P:peptidoglycan turnover"/>
    <property type="evidence" value="ECO:0007669"/>
    <property type="project" value="TreeGrafter"/>
</dbReference>
<name>A0A4Q9VT37_9HYPH</name>
<gene>
    <name evidence="7" type="ORF">EYW49_08465</name>
</gene>
<evidence type="ECO:0000256" key="1">
    <source>
        <dbReference type="ARBA" id="ARBA00001561"/>
    </source>
</evidence>
<dbReference type="PANTHER" id="PTHR30417:SF1">
    <property type="entry name" value="N-ACETYLMURAMOYL-L-ALANINE AMIDASE AMID"/>
    <property type="match status" value="1"/>
</dbReference>
<dbReference type="SUPFAM" id="SSF47090">
    <property type="entry name" value="PGBD-like"/>
    <property type="match status" value="1"/>
</dbReference>
<feature type="domain" description="N-acetylmuramoyl-L-alanine amidase" evidence="6">
    <location>
        <begin position="30"/>
        <end position="191"/>
    </location>
</feature>
<dbReference type="SUPFAM" id="SSF55846">
    <property type="entry name" value="N-acetylmuramoyl-L-alanine amidase-like"/>
    <property type="match status" value="1"/>
</dbReference>
<reference evidence="7 8" key="1">
    <citation type="submission" date="2019-02" db="EMBL/GenBank/DDBJ databases">
        <title>Siculibacillus lacustris gen. nov., sp. nov., a new rosette-forming bacterium isolated from a freshwater crater lake (Lake St. Ana, Romania).</title>
        <authorList>
            <person name="Felfoldi T."/>
            <person name="Marton Z."/>
            <person name="Szabo A."/>
            <person name="Mentes A."/>
            <person name="Boka K."/>
            <person name="Marialigeti K."/>
            <person name="Mathe I."/>
            <person name="Koncz M."/>
            <person name="Schumann P."/>
            <person name="Toth E."/>
        </authorList>
    </citation>
    <scope>NUCLEOTIDE SEQUENCE [LARGE SCALE GENOMIC DNA]</scope>
    <source>
        <strain evidence="7 8">SA-279</strain>
    </source>
</reference>
<evidence type="ECO:0000313" key="7">
    <source>
        <dbReference type="EMBL" id="TBW38719.1"/>
    </source>
</evidence>
<dbReference type="InterPro" id="IPR036366">
    <property type="entry name" value="PGBDSf"/>
</dbReference>
<dbReference type="Gene3D" id="1.10.101.10">
    <property type="entry name" value="PGBD-like superfamily/PGBD"/>
    <property type="match status" value="1"/>
</dbReference>
<dbReference type="InterPro" id="IPR036505">
    <property type="entry name" value="Amidase/PGRP_sf"/>
</dbReference>
<dbReference type="EC" id="3.5.1.28" evidence="3"/>
<evidence type="ECO:0000313" key="8">
    <source>
        <dbReference type="Proteomes" id="UP000292781"/>
    </source>
</evidence>